<dbReference type="EnsemblPlants" id="Pp3c14_1500V3.1">
    <property type="protein sequence ID" value="PAC:32962460.CDS.1"/>
    <property type="gene ID" value="Pp3c14_1500"/>
</dbReference>
<evidence type="ECO:0000313" key="2">
    <source>
        <dbReference type="EnsemblPlants" id="PAC:32962460.CDS.1"/>
    </source>
</evidence>
<reference evidence="1 3" key="1">
    <citation type="journal article" date="2008" name="Science">
        <title>The Physcomitrella genome reveals evolutionary insights into the conquest of land by plants.</title>
        <authorList>
            <person name="Rensing S."/>
            <person name="Lang D."/>
            <person name="Zimmer A."/>
            <person name="Terry A."/>
            <person name="Salamov A."/>
            <person name="Shapiro H."/>
            <person name="Nishiyama T."/>
            <person name="Perroud P.-F."/>
            <person name="Lindquist E."/>
            <person name="Kamisugi Y."/>
            <person name="Tanahashi T."/>
            <person name="Sakakibara K."/>
            <person name="Fujita T."/>
            <person name="Oishi K."/>
            <person name="Shin-I T."/>
            <person name="Kuroki Y."/>
            <person name="Toyoda A."/>
            <person name="Suzuki Y."/>
            <person name="Hashimoto A."/>
            <person name="Yamaguchi K."/>
            <person name="Sugano A."/>
            <person name="Kohara Y."/>
            <person name="Fujiyama A."/>
            <person name="Anterola A."/>
            <person name="Aoki S."/>
            <person name="Ashton N."/>
            <person name="Barbazuk W.B."/>
            <person name="Barker E."/>
            <person name="Bennetzen J."/>
            <person name="Bezanilla M."/>
            <person name="Blankenship R."/>
            <person name="Cho S.H."/>
            <person name="Dutcher S."/>
            <person name="Estelle M."/>
            <person name="Fawcett J.A."/>
            <person name="Gundlach H."/>
            <person name="Hanada K."/>
            <person name="Heyl A."/>
            <person name="Hicks K.A."/>
            <person name="Hugh J."/>
            <person name="Lohr M."/>
            <person name="Mayer K."/>
            <person name="Melkozernov A."/>
            <person name="Murata T."/>
            <person name="Nelson D."/>
            <person name="Pils B."/>
            <person name="Prigge M."/>
            <person name="Reiss B."/>
            <person name="Renner T."/>
            <person name="Rombauts S."/>
            <person name="Rushton P."/>
            <person name="Sanderfoot A."/>
            <person name="Schween G."/>
            <person name="Shiu S.-H."/>
            <person name="Stueber K."/>
            <person name="Theodoulou F.L."/>
            <person name="Tu H."/>
            <person name="Van de Peer Y."/>
            <person name="Verrier P.J."/>
            <person name="Waters E."/>
            <person name="Wood A."/>
            <person name="Yang L."/>
            <person name="Cove D."/>
            <person name="Cuming A."/>
            <person name="Hasebe M."/>
            <person name="Lucas S."/>
            <person name="Mishler D.B."/>
            <person name="Reski R."/>
            <person name="Grigoriev I."/>
            <person name="Quatrano R.S."/>
            <person name="Boore J.L."/>
        </authorList>
    </citation>
    <scope>NUCLEOTIDE SEQUENCE [LARGE SCALE GENOMIC DNA]</scope>
    <source>
        <strain evidence="2 3">cv. Gransden 2004</strain>
    </source>
</reference>
<dbReference type="Gramene" id="Pp3c14_1500V3.1">
    <property type="protein sequence ID" value="PAC:32962460.CDS.1"/>
    <property type="gene ID" value="Pp3c14_1500"/>
</dbReference>
<accession>A0A2K1JG02</accession>
<evidence type="ECO:0000313" key="1">
    <source>
        <dbReference type="EMBL" id="PNR40463.1"/>
    </source>
</evidence>
<dbReference type="AlphaFoldDB" id="A0A2K1JG02"/>
<name>A0A2K1JG02_PHYPA</name>
<reference evidence="2" key="3">
    <citation type="submission" date="2020-12" db="UniProtKB">
        <authorList>
            <consortium name="EnsemblPlants"/>
        </authorList>
    </citation>
    <scope>IDENTIFICATION</scope>
</reference>
<dbReference type="EMBL" id="ABEU02000014">
    <property type="protein sequence ID" value="PNR40463.1"/>
    <property type="molecule type" value="Genomic_DNA"/>
</dbReference>
<evidence type="ECO:0000313" key="3">
    <source>
        <dbReference type="Proteomes" id="UP000006727"/>
    </source>
</evidence>
<keyword evidence="3" id="KW-1185">Reference proteome</keyword>
<sequence>MAEWVNISVTSSEKNPTIAMRPFHRSARAVKGPKLRASVDSPLMMGTSDAYVSNCTATRKYSNPVCPGAVSWSITVLPVISSATTAHTIPTMASLPLMVSGAAPSNANTLQNDLLPVSVLLSTSGRGYKDPDVGSVPITDFFSDSLVSWFRRMSSSVSTFFVLRPTASLTSAKGPLLPPASHRTLPARDVVNLAGAATNCAPASFPGLGRSDSDA</sequence>
<gene>
    <name evidence="2" type="primary">LOC112291770</name>
    <name evidence="1" type="ORF">PHYPA_017865</name>
</gene>
<organism evidence="1">
    <name type="scientific">Physcomitrium patens</name>
    <name type="common">Spreading-leaved earth moss</name>
    <name type="synonym">Physcomitrella patens</name>
    <dbReference type="NCBI Taxonomy" id="3218"/>
    <lineage>
        <taxon>Eukaryota</taxon>
        <taxon>Viridiplantae</taxon>
        <taxon>Streptophyta</taxon>
        <taxon>Embryophyta</taxon>
        <taxon>Bryophyta</taxon>
        <taxon>Bryophytina</taxon>
        <taxon>Bryopsida</taxon>
        <taxon>Funariidae</taxon>
        <taxon>Funariales</taxon>
        <taxon>Funariaceae</taxon>
        <taxon>Physcomitrium</taxon>
    </lineage>
</organism>
<protein>
    <submittedName>
        <fullName evidence="1 2">Uncharacterized protein</fullName>
    </submittedName>
</protein>
<dbReference type="Proteomes" id="UP000006727">
    <property type="component" value="Chromosome 14"/>
</dbReference>
<reference evidence="1 3" key="2">
    <citation type="journal article" date="2018" name="Plant J.">
        <title>The Physcomitrella patens chromosome-scale assembly reveals moss genome structure and evolution.</title>
        <authorList>
            <person name="Lang D."/>
            <person name="Ullrich K.K."/>
            <person name="Murat F."/>
            <person name="Fuchs J."/>
            <person name="Jenkins J."/>
            <person name="Haas F.B."/>
            <person name="Piednoel M."/>
            <person name="Gundlach H."/>
            <person name="Van Bel M."/>
            <person name="Meyberg R."/>
            <person name="Vives C."/>
            <person name="Morata J."/>
            <person name="Symeonidi A."/>
            <person name="Hiss M."/>
            <person name="Muchero W."/>
            <person name="Kamisugi Y."/>
            <person name="Saleh O."/>
            <person name="Blanc G."/>
            <person name="Decker E.L."/>
            <person name="van Gessel N."/>
            <person name="Grimwood J."/>
            <person name="Hayes R.D."/>
            <person name="Graham S.W."/>
            <person name="Gunter L.E."/>
            <person name="McDaniel S.F."/>
            <person name="Hoernstein S.N.W."/>
            <person name="Larsson A."/>
            <person name="Li F.W."/>
            <person name="Perroud P.F."/>
            <person name="Phillips J."/>
            <person name="Ranjan P."/>
            <person name="Rokshar D.S."/>
            <person name="Rothfels C.J."/>
            <person name="Schneider L."/>
            <person name="Shu S."/>
            <person name="Stevenson D.W."/>
            <person name="Thummler F."/>
            <person name="Tillich M."/>
            <person name="Villarreal Aguilar J.C."/>
            <person name="Widiez T."/>
            <person name="Wong G.K."/>
            <person name="Wymore A."/>
            <person name="Zhang Y."/>
            <person name="Zimmer A.D."/>
            <person name="Quatrano R.S."/>
            <person name="Mayer K.F.X."/>
            <person name="Goodstein D."/>
            <person name="Casacuberta J.M."/>
            <person name="Vandepoele K."/>
            <person name="Reski R."/>
            <person name="Cuming A.C."/>
            <person name="Tuskan G.A."/>
            <person name="Maumus F."/>
            <person name="Salse J."/>
            <person name="Schmutz J."/>
            <person name="Rensing S.A."/>
        </authorList>
    </citation>
    <scope>NUCLEOTIDE SEQUENCE [LARGE SCALE GENOMIC DNA]</scope>
    <source>
        <strain evidence="2 3">cv. Gransden 2004</strain>
    </source>
</reference>
<proteinExistence type="predicted"/>